<dbReference type="PANTHER" id="PTHR45772:SF7">
    <property type="entry name" value="AMINO ACID ABC TRANSPORTER ATP-BINDING PROTEIN"/>
    <property type="match status" value="1"/>
</dbReference>
<keyword evidence="3 5" id="KW-0067">ATP-binding</keyword>
<dbReference type="Pfam" id="PF12399">
    <property type="entry name" value="BCA_ABC_TP_C"/>
    <property type="match status" value="1"/>
</dbReference>
<dbReference type="GO" id="GO:0005886">
    <property type="term" value="C:plasma membrane"/>
    <property type="evidence" value="ECO:0007669"/>
    <property type="project" value="TreeGrafter"/>
</dbReference>
<evidence type="ECO:0000256" key="3">
    <source>
        <dbReference type="ARBA" id="ARBA00022840"/>
    </source>
</evidence>
<dbReference type="GO" id="GO:0015808">
    <property type="term" value="P:L-alanine transport"/>
    <property type="evidence" value="ECO:0007669"/>
    <property type="project" value="TreeGrafter"/>
</dbReference>
<dbReference type="InterPro" id="IPR051120">
    <property type="entry name" value="ABC_AA/LPS_Transport"/>
</dbReference>
<sequence length="249" mass="26113">MTAILELKNVSKNFGGVSAVSNVSFGLKQGEIVGLIGPNGAGKTTLVNLVTGVHSLSDGQVIFKGEDVGSQKPFQAARRGLARTFQIVQPFPEMTVLENVSAGAVFGGAAGGIAAGQEAAQAELDFVGLGHVANEPASSLSLPNRKRLELAKSLAMKPSVLLLDEVNAGLNASEIDDALKLIEQISGRGVTILIIEHLMKVVLSVSERLLVLHHGELIADGTPKQVVEDQRVIEAYLGAKFAERYKVAG</sequence>
<dbReference type="GO" id="GO:0015192">
    <property type="term" value="F:L-phenylalanine transmembrane transporter activity"/>
    <property type="evidence" value="ECO:0007669"/>
    <property type="project" value="TreeGrafter"/>
</dbReference>
<dbReference type="GO" id="GO:0015188">
    <property type="term" value="F:L-isoleucine transmembrane transporter activity"/>
    <property type="evidence" value="ECO:0007669"/>
    <property type="project" value="TreeGrafter"/>
</dbReference>
<dbReference type="Proteomes" id="UP000287447">
    <property type="component" value="Unassembled WGS sequence"/>
</dbReference>
<evidence type="ECO:0000313" key="5">
    <source>
        <dbReference type="EMBL" id="RVU35120.1"/>
    </source>
</evidence>
<keyword evidence="2" id="KW-0547">Nucleotide-binding</keyword>
<dbReference type="AlphaFoldDB" id="A0A3S2VNI7"/>
<dbReference type="InterPro" id="IPR027417">
    <property type="entry name" value="P-loop_NTPase"/>
</dbReference>
<dbReference type="InterPro" id="IPR032823">
    <property type="entry name" value="BCA_ABC_TP_C"/>
</dbReference>
<dbReference type="Pfam" id="PF00005">
    <property type="entry name" value="ABC_tran"/>
    <property type="match status" value="1"/>
</dbReference>
<dbReference type="Gene3D" id="3.40.50.300">
    <property type="entry name" value="P-loop containing nucleotide triphosphate hydrolases"/>
    <property type="match status" value="1"/>
</dbReference>
<organism evidence="5 6">
    <name type="scientific">Hwanghaeella grinnelliae</name>
    <dbReference type="NCBI Taxonomy" id="2500179"/>
    <lineage>
        <taxon>Bacteria</taxon>
        <taxon>Pseudomonadati</taxon>
        <taxon>Pseudomonadota</taxon>
        <taxon>Alphaproteobacteria</taxon>
        <taxon>Rhodospirillales</taxon>
        <taxon>Rhodospirillaceae</taxon>
        <taxon>Hwanghaeella</taxon>
    </lineage>
</organism>
<dbReference type="InterPro" id="IPR003593">
    <property type="entry name" value="AAA+_ATPase"/>
</dbReference>
<name>A0A3S2VNI7_9PROT</name>
<dbReference type="CDD" id="cd03219">
    <property type="entry name" value="ABC_Mj1267_LivG_branched"/>
    <property type="match status" value="1"/>
</dbReference>
<proteinExistence type="predicted"/>
<dbReference type="GO" id="GO:0016887">
    <property type="term" value="F:ATP hydrolysis activity"/>
    <property type="evidence" value="ECO:0007669"/>
    <property type="project" value="InterPro"/>
</dbReference>
<dbReference type="GO" id="GO:0005304">
    <property type="term" value="F:L-valine transmembrane transporter activity"/>
    <property type="evidence" value="ECO:0007669"/>
    <property type="project" value="TreeGrafter"/>
</dbReference>
<dbReference type="SMART" id="SM00382">
    <property type="entry name" value="AAA"/>
    <property type="match status" value="1"/>
</dbReference>
<evidence type="ECO:0000256" key="1">
    <source>
        <dbReference type="ARBA" id="ARBA00022448"/>
    </source>
</evidence>
<dbReference type="GO" id="GO:0042941">
    <property type="term" value="P:D-alanine transmembrane transport"/>
    <property type="evidence" value="ECO:0007669"/>
    <property type="project" value="TreeGrafter"/>
</dbReference>
<protein>
    <submittedName>
        <fullName evidence="5">ABC transporter ATP-binding protein</fullName>
    </submittedName>
</protein>
<dbReference type="RefSeq" id="WP_127767441.1">
    <property type="nucleotide sequence ID" value="NZ_SADE01000003.1"/>
</dbReference>
<reference evidence="6" key="1">
    <citation type="submission" date="2019-01" db="EMBL/GenBank/DDBJ databases">
        <title>Gri0909 isolated from a small marine red alga.</title>
        <authorList>
            <person name="Kim J."/>
            <person name="Jeong S.E."/>
            <person name="Jeon C.O."/>
        </authorList>
    </citation>
    <scope>NUCLEOTIDE SEQUENCE [LARGE SCALE GENOMIC DNA]</scope>
    <source>
        <strain evidence="6">Gri0909</strain>
    </source>
</reference>
<feature type="domain" description="ABC transporter" evidence="4">
    <location>
        <begin position="5"/>
        <end position="239"/>
    </location>
</feature>
<evidence type="ECO:0000259" key="4">
    <source>
        <dbReference type="PROSITE" id="PS50893"/>
    </source>
</evidence>
<dbReference type="EMBL" id="SADE01000003">
    <property type="protein sequence ID" value="RVU35120.1"/>
    <property type="molecule type" value="Genomic_DNA"/>
</dbReference>
<keyword evidence="1" id="KW-0813">Transport</keyword>
<dbReference type="GO" id="GO:0005524">
    <property type="term" value="F:ATP binding"/>
    <property type="evidence" value="ECO:0007669"/>
    <property type="project" value="UniProtKB-KW"/>
</dbReference>
<dbReference type="GO" id="GO:1903805">
    <property type="term" value="P:L-valine import across plasma membrane"/>
    <property type="evidence" value="ECO:0007669"/>
    <property type="project" value="TreeGrafter"/>
</dbReference>
<evidence type="ECO:0000256" key="2">
    <source>
        <dbReference type="ARBA" id="ARBA00022741"/>
    </source>
</evidence>
<keyword evidence="6" id="KW-1185">Reference proteome</keyword>
<dbReference type="PROSITE" id="PS50893">
    <property type="entry name" value="ABC_TRANSPORTER_2"/>
    <property type="match status" value="1"/>
</dbReference>
<accession>A0A3S2VNI7</accession>
<dbReference type="GO" id="GO:1903806">
    <property type="term" value="P:L-isoleucine import across plasma membrane"/>
    <property type="evidence" value="ECO:0007669"/>
    <property type="project" value="TreeGrafter"/>
</dbReference>
<evidence type="ECO:0000313" key="6">
    <source>
        <dbReference type="Proteomes" id="UP000287447"/>
    </source>
</evidence>
<gene>
    <name evidence="5" type="ORF">EOI86_20065</name>
</gene>
<dbReference type="OrthoDB" id="9779872at2"/>
<dbReference type="PANTHER" id="PTHR45772">
    <property type="entry name" value="CONSERVED COMPONENT OF ABC TRANSPORTER FOR NATURAL AMINO ACIDS-RELATED"/>
    <property type="match status" value="1"/>
</dbReference>
<comment type="caution">
    <text evidence="5">The sequence shown here is derived from an EMBL/GenBank/DDBJ whole genome shotgun (WGS) entry which is preliminary data.</text>
</comment>
<dbReference type="SUPFAM" id="SSF52540">
    <property type="entry name" value="P-loop containing nucleoside triphosphate hydrolases"/>
    <property type="match status" value="1"/>
</dbReference>
<dbReference type="InterPro" id="IPR003439">
    <property type="entry name" value="ABC_transporter-like_ATP-bd"/>
</dbReference>